<dbReference type="PRINTS" id="PR01837">
    <property type="entry name" value="MGTCSAPBPROT"/>
</dbReference>
<dbReference type="EMBL" id="BSFJ01000035">
    <property type="protein sequence ID" value="GLK73964.1"/>
    <property type="molecule type" value="Genomic_DNA"/>
</dbReference>
<dbReference type="SUPFAM" id="SSF103473">
    <property type="entry name" value="MFS general substrate transporter"/>
    <property type="match status" value="1"/>
</dbReference>
<feature type="transmembrane region" description="Helical" evidence="7">
    <location>
        <begin position="109"/>
        <end position="129"/>
    </location>
</feature>
<dbReference type="GO" id="GO:0005886">
    <property type="term" value="C:plasma membrane"/>
    <property type="evidence" value="ECO:0007669"/>
    <property type="project" value="UniProtKB-SubCell"/>
</dbReference>
<proteinExistence type="inferred from homology"/>
<comment type="caution">
    <text evidence="10">The sequence shown here is derived from an EMBL/GenBank/DDBJ whole genome shotgun (WGS) entry which is preliminary data.</text>
</comment>
<feature type="domain" description="MgtC/SapB/SrpB/YhiD N-terminal" evidence="9">
    <location>
        <begin position="21"/>
        <end position="152"/>
    </location>
</feature>
<dbReference type="PANTHER" id="PTHR33778">
    <property type="entry name" value="PROTEIN MGTC"/>
    <property type="match status" value="1"/>
</dbReference>
<reference evidence="10" key="2">
    <citation type="submission" date="2023-01" db="EMBL/GenBank/DDBJ databases">
        <authorList>
            <person name="Sun Q."/>
            <person name="Evtushenko L."/>
        </authorList>
    </citation>
    <scope>NUCLEOTIDE SEQUENCE</scope>
    <source>
        <strain evidence="10">VKM B-2484</strain>
    </source>
</reference>
<comment type="similarity">
    <text evidence="2 7">Belongs to the MgtC/SapB family.</text>
</comment>
<evidence type="ECO:0000259" key="9">
    <source>
        <dbReference type="Pfam" id="PF02308"/>
    </source>
</evidence>
<evidence type="ECO:0000313" key="10">
    <source>
        <dbReference type="EMBL" id="GLK73964.1"/>
    </source>
</evidence>
<keyword evidence="5 7" id="KW-1133">Transmembrane helix</keyword>
<organism evidence="10 11">
    <name type="scientific">Ancylobacter dichloromethanicus</name>
    <dbReference type="NCBI Taxonomy" id="518825"/>
    <lineage>
        <taxon>Bacteria</taxon>
        <taxon>Pseudomonadati</taxon>
        <taxon>Pseudomonadota</taxon>
        <taxon>Alphaproteobacteria</taxon>
        <taxon>Hyphomicrobiales</taxon>
        <taxon>Xanthobacteraceae</taxon>
        <taxon>Ancylobacter</taxon>
    </lineage>
</organism>
<dbReference type="PANTHER" id="PTHR33778:SF1">
    <property type="entry name" value="MAGNESIUM TRANSPORTER YHID-RELATED"/>
    <property type="match status" value="1"/>
</dbReference>
<name>A0A9W6JDE2_9HYPH</name>
<keyword evidence="3" id="KW-1003">Cell membrane</keyword>
<dbReference type="InterPro" id="IPR036259">
    <property type="entry name" value="MFS_trans_sf"/>
</dbReference>
<evidence type="ECO:0000256" key="2">
    <source>
        <dbReference type="ARBA" id="ARBA00009298"/>
    </source>
</evidence>
<keyword evidence="4 7" id="KW-0812">Transmembrane</keyword>
<keyword evidence="7" id="KW-0997">Cell inner membrane</keyword>
<sequence length="178" mass="18870">MEGLPQDWWLAPEEIETLLRLMAAAGCGMVVGINRDMRGKPTGMRTLGLVGLGAALISLSAMNVEGMDGHPDATSRVVQGIVQGVMTGIGFLGAGVVLRDRTRLEVHGLTTAATVWVTAALGVACAIASWHLVFLALATTLALLAMMLPLERLLEARAEPPPRRARPLSDDADEEPPR</sequence>
<feature type="transmembrane region" description="Helical" evidence="7">
    <location>
        <begin position="76"/>
        <end position="97"/>
    </location>
</feature>
<evidence type="ECO:0000313" key="11">
    <source>
        <dbReference type="Proteomes" id="UP001143370"/>
    </source>
</evidence>
<evidence type="ECO:0000256" key="7">
    <source>
        <dbReference type="RuleBase" id="RU365041"/>
    </source>
</evidence>
<dbReference type="AlphaFoldDB" id="A0A9W6JDE2"/>
<dbReference type="Pfam" id="PF02308">
    <property type="entry name" value="MgtC"/>
    <property type="match status" value="1"/>
</dbReference>
<keyword evidence="6 7" id="KW-0472">Membrane</keyword>
<evidence type="ECO:0000256" key="3">
    <source>
        <dbReference type="ARBA" id="ARBA00022475"/>
    </source>
</evidence>
<dbReference type="InterPro" id="IPR003416">
    <property type="entry name" value="MgtC/SapB/SrpB/YhiD_fam"/>
</dbReference>
<evidence type="ECO:0000256" key="4">
    <source>
        <dbReference type="ARBA" id="ARBA00022692"/>
    </source>
</evidence>
<comment type="subcellular location">
    <subcellularLocation>
        <location evidence="7">Cell inner membrane</location>
        <topology evidence="7">Multi-pass membrane protein</topology>
    </subcellularLocation>
    <subcellularLocation>
        <location evidence="1">Cell membrane</location>
        <topology evidence="1">Multi-pass membrane protein</topology>
    </subcellularLocation>
</comment>
<accession>A0A9W6JDE2</accession>
<feature type="region of interest" description="Disordered" evidence="8">
    <location>
        <begin position="159"/>
        <end position="178"/>
    </location>
</feature>
<keyword evidence="11" id="KW-1185">Reference proteome</keyword>
<feature type="transmembrane region" description="Helical" evidence="7">
    <location>
        <begin position="17"/>
        <end position="34"/>
    </location>
</feature>
<evidence type="ECO:0000256" key="6">
    <source>
        <dbReference type="ARBA" id="ARBA00023136"/>
    </source>
</evidence>
<dbReference type="InterPro" id="IPR049177">
    <property type="entry name" value="MgtC_SapB_SrpB_YhiD_N"/>
</dbReference>
<dbReference type="RefSeq" id="WP_213368424.1">
    <property type="nucleotide sequence ID" value="NZ_BSFJ01000035.1"/>
</dbReference>
<feature type="transmembrane region" description="Helical" evidence="7">
    <location>
        <begin position="46"/>
        <end position="64"/>
    </location>
</feature>
<dbReference type="Proteomes" id="UP001143370">
    <property type="component" value="Unassembled WGS sequence"/>
</dbReference>
<protein>
    <recommendedName>
        <fullName evidence="7">Protein MgtC</fullName>
    </recommendedName>
</protein>
<evidence type="ECO:0000256" key="5">
    <source>
        <dbReference type="ARBA" id="ARBA00022989"/>
    </source>
</evidence>
<feature type="transmembrane region" description="Helical" evidence="7">
    <location>
        <begin position="135"/>
        <end position="154"/>
    </location>
</feature>
<reference evidence="10" key="1">
    <citation type="journal article" date="2014" name="Int. J. Syst. Evol. Microbiol.">
        <title>Complete genome sequence of Corynebacterium casei LMG S-19264T (=DSM 44701T), isolated from a smear-ripened cheese.</title>
        <authorList>
            <consortium name="US DOE Joint Genome Institute (JGI-PGF)"/>
            <person name="Walter F."/>
            <person name="Albersmeier A."/>
            <person name="Kalinowski J."/>
            <person name="Ruckert C."/>
        </authorList>
    </citation>
    <scope>NUCLEOTIDE SEQUENCE</scope>
    <source>
        <strain evidence="10">VKM B-2484</strain>
    </source>
</reference>
<evidence type="ECO:0000256" key="8">
    <source>
        <dbReference type="SAM" id="MobiDB-lite"/>
    </source>
</evidence>
<evidence type="ECO:0000256" key="1">
    <source>
        <dbReference type="ARBA" id="ARBA00004651"/>
    </source>
</evidence>
<gene>
    <name evidence="10" type="ORF">GCM10017643_40820</name>
</gene>